<dbReference type="AlphaFoldDB" id="A0A947DFK5"/>
<evidence type="ECO:0000256" key="12">
    <source>
        <dbReference type="ARBA" id="ARBA00022989"/>
    </source>
</evidence>
<comment type="similarity">
    <text evidence="4 19">Belongs to the CobS family.</text>
</comment>
<comment type="function">
    <text evidence="14 19">Joins adenosylcobinamide-GDP and alpha-ribazole to generate adenosylcobalamin (Ado-cobalamin). Also synthesizes adenosylcobalamin 5'-phosphate from adenosylcobinamide-GDP and alpha-ribazole 5'-phosphate.</text>
</comment>
<evidence type="ECO:0000256" key="13">
    <source>
        <dbReference type="ARBA" id="ARBA00023136"/>
    </source>
</evidence>
<protein>
    <recommendedName>
        <fullName evidence="6 19">Adenosylcobinamide-GDP ribazoletransferase</fullName>
        <ecNumber evidence="5 19">2.7.8.26</ecNumber>
    </recommendedName>
    <alternativeName>
        <fullName evidence="16 19">Cobalamin synthase</fullName>
    </alternativeName>
    <alternativeName>
        <fullName evidence="15 19">Cobalamin-5'-phosphate synthase</fullName>
    </alternativeName>
</protein>
<evidence type="ECO:0000256" key="3">
    <source>
        <dbReference type="ARBA" id="ARBA00004663"/>
    </source>
</evidence>
<evidence type="ECO:0000256" key="4">
    <source>
        <dbReference type="ARBA" id="ARBA00010561"/>
    </source>
</evidence>
<feature type="transmembrane region" description="Helical" evidence="19">
    <location>
        <begin position="117"/>
        <end position="139"/>
    </location>
</feature>
<dbReference type="RefSeq" id="WP_215608802.1">
    <property type="nucleotide sequence ID" value="NZ_JADOES010000015.1"/>
</dbReference>
<dbReference type="NCBIfam" id="TIGR00317">
    <property type="entry name" value="cobS"/>
    <property type="match status" value="1"/>
</dbReference>
<evidence type="ECO:0000256" key="5">
    <source>
        <dbReference type="ARBA" id="ARBA00013200"/>
    </source>
</evidence>
<evidence type="ECO:0000256" key="11">
    <source>
        <dbReference type="ARBA" id="ARBA00022842"/>
    </source>
</evidence>
<keyword evidence="21" id="KW-1185">Reference proteome</keyword>
<keyword evidence="7 19" id="KW-1003">Cell membrane</keyword>
<comment type="caution">
    <text evidence="20">The sequence shown here is derived from an EMBL/GenBank/DDBJ whole genome shotgun (WGS) entry which is preliminary data.</text>
</comment>
<sequence length="261" mass="28242">MRRWWDAVWRAAHQQWALFNGAVLFYTCLPLPAHWPMRFEPIALIVPVIGLGLGGILTVVDLLLSLGLPLLLRSTLVVLIGVWLTGGLHLDGAMDTADGLAVQDNQQRLAVMVDSHAGAFAVMAAIAILLLKVSALAAIPHERWFALLSAAAWGRWGQQWAIGRYPYLKPAGKGAFHKRAISSLWQTLPCAVLLVGATTLAMSLGWIPWRSGLVAVAFGSSASWLIAAWLNRRLGGHTGDTYGAVVEWVEVSVLVGLALVY</sequence>
<dbReference type="InterPro" id="IPR003805">
    <property type="entry name" value="CobS"/>
</dbReference>
<comment type="subcellular location">
    <subcellularLocation>
        <location evidence="2 19">Cell membrane</location>
        <topology evidence="2 19">Multi-pass membrane protein</topology>
    </subcellularLocation>
</comment>
<dbReference type="GO" id="GO:0008818">
    <property type="term" value="F:cobalamin 5'-phosphate synthase activity"/>
    <property type="evidence" value="ECO:0007669"/>
    <property type="project" value="UniProtKB-UniRule"/>
</dbReference>
<evidence type="ECO:0000256" key="9">
    <source>
        <dbReference type="ARBA" id="ARBA00022679"/>
    </source>
</evidence>
<keyword evidence="10 19" id="KW-0812">Transmembrane</keyword>
<evidence type="ECO:0000256" key="14">
    <source>
        <dbReference type="ARBA" id="ARBA00025228"/>
    </source>
</evidence>
<dbReference type="Pfam" id="PF02654">
    <property type="entry name" value="CobS"/>
    <property type="match status" value="1"/>
</dbReference>
<reference evidence="20" key="2">
    <citation type="journal article" date="2021" name="Mar. Drugs">
        <title>Genome Reduction and Secondary Metabolism of the Marine Sponge-Associated Cyanobacterium Leptothoe.</title>
        <authorList>
            <person name="Konstantinou D."/>
            <person name="Popin R.V."/>
            <person name="Fewer D.P."/>
            <person name="Sivonen K."/>
            <person name="Gkelis S."/>
        </authorList>
    </citation>
    <scope>NUCLEOTIDE SEQUENCE</scope>
    <source>
        <strain evidence="20">TAU-MAC 1115</strain>
    </source>
</reference>
<comment type="cofactor">
    <cofactor evidence="1 19">
        <name>Mg(2+)</name>
        <dbReference type="ChEBI" id="CHEBI:18420"/>
    </cofactor>
</comment>
<reference evidence="20" key="1">
    <citation type="submission" date="2020-11" db="EMBL/GenBank/DDBJ databases">
        <authorList>
            <person name="Konstantinou D."/>
            <person name="Gkelis S."/>
            <person name="Popin R."/>
            <person name="Fewer D."/>
            <person name="Sivonen K."/>
        </authorList>
    </citation>
    <scope>NUCLEOTIDE SEQUENCE</scope>
    <source>
        <strain evidence="20">TAU-MAC 1115</strain>
    </source>
</reference>
<keyword evidence="13 19" id="KW-0472">Membrane</keyword>
<organism evidence="20 21">
    <name type="scientific">Leptothoe spongobia TAU-MAC 1115</name>
    <dbReference type="NCBI Taxonomy" id="1967444"/>
    <lineage>
        <taxon>Bacteria</taxon>
        <taxon>Bacillati</taxon>
        <taxon>Cyanobacteriota</taxon>
        <taxon>Cyanophyceae</taxon>
        <taxon>Nodosilineales</taxon>
        <taxon>Cymatolegaceae</taxon>
        <taxon>Leptothoe</taxon>
        <taxon>Leptothoe spongobia</taxon>
    </lineage>
</organism>
<dbReference type="Proteomes" id="UP000717364">
    <property type="component" value="Unassembled WGS sequence"/>
</dbReference>
<feature type="transmembrane region" description="Helical" evidence="19">
    <location>
        <begin position="41"/>
        <end position="63"/>
    </location>
</feature>
<dbReference type="PANTHER" id="PTHR34148">
    <property type="entry name" value="ADENOSYLCOBINAMIDE-GDP RIBAZOLETRANSFERASE"/>
    <property type="match status" value="1"/>
</dbReference>
<evidence type="ECO:0000256" key="18">
    <source>
        <dbReference type="ARBA" id="ARBA00049504"/>
    </source>
</evidence>
<gene>
    <name evidence="19" type="primary">cobS</name>
    <name evidence="20" type="ORF">IXB50_09910</name>
</gene>
<dbReference type="GO" id="GO:0051073">
    <property type="term" value="F:adenosylcobinamide-GDP ribazoletransferase activity"/>
    <property type="evidence" value="ECO:0007669"/>
    <property type="project" value="UniProtKB-UniRule"/>
</dbReference>
<dbReference type="HAMAP" id="MF_00719">
    <property type="entry name" value="CobS"/>
    <property type="match status" value="1"/>
</dbReference>
<feature type="transmembrane region" description="Helical" evidence="19">
    <location>
        <begin position="70"/>
        <end position="90"/>
    </location>
</feature>
<feature type="transmembrane region" description="Helical" evidence="19">
    <location>
        <begin position="213"/>
        <end position="230"/>
    </location>
</feature>
<comment type="catalytic activity">
    <reaction evidence="18 19">
        <text>alpha-ribazole 5'-phosphate + adenosylcob(III)inamide-GDP = adenosylcob(III)alamin 5'-phosphate + GMP + H(+)</text>
        <dbReference type="Rhea" id="RHEA:23560"/>
        <dbReference type="ChEBI" id="CHEBI:15378"/>
        <dbReference type="ChEBI" id="CHEBI:57918"/>
        <dbReference type="ChEBI" id="CHEBI:58115"/>
        <dbReference type="ChEBI" id="CHEBI:60487"/>
        <dbReference type="ChEBI" id="CHEBI:60493"/>
        <dbReference type="EC" id="2.7.8.26"/>
    </reaction>
</comment>
<feature type="transmembrane region" description="Helical" evidence="19">
    <location>
        <begin position="188"/>
        <end position="207"/>
    </location>
</feature>
<evidence type="ECO:0000256" key="8">
    <source>
        <dbReference type="ARBA" id="ARBA00022573"/>
    </source>
</evidence>
<evidence type="ECO:0000313" key="21">
    <source>
        <dbReference type="Proteomes" id="UP000717364"/>
    </source>
</evidence>
<evidence type="ECO:0000256" key="2">
    <source>
        <dbReference type="ARBA" id="ARBA00004651"/>
    </source>
</evidence>
<evidence type="ECO:0000256" key="7">
    <source>
        <dbReference type="ARBA" id="ARBA00022475"/>
    </source>
</evidence>
<evidence type="ECO:0000256" key="15">
    <source>
        <dbReference type="ARBA" id="ARBA00032605"/>
    </source>
</evidence>
<dbReference type="PANTHER" id="PTHR34148:SF1">
    <property type="entry name" value="ADENOSYLCOBINAMIDE-GDP RIBAZOLETRANSFERASE"/>
    <property type="match status" value="1"/>
</dbReference>
<keyword evidence="8 19" id="KW-0169">Cobalamin biosynthesis</keyword>
<name>A0A947DFK5_9CYAN</name>
<evidence type="ECO:0000313" key="20">
    <source>
        <dbReference type="EMBL" id="MBT9315739.1"/>
    </source>
</evidence>
<keyword evidence="11 19" id="KW-0460">Magnesium</keyword>
<dbReference type="EMBL" id="JADOES010000015">
    <property type="protein sequence ID" value="MBT9315739.1"/>
    <property type="molecule type" value="Genomic_DNA"/>
</dbReference>
<feature type="transmembrane region" description="Helical" evidence="19">
    <location>
        <begin position="16"/>
        <end position="35"/>
    </location>
</feature>
<evidence type="ECO:0000256" key="17">
    <source>
        <dbReference type="ARBA" id="ARBA00048623"/>
    </source>
</evidence>
<evidence type="ECO:0000256" key="6">
    <source>
        <dbReference type="ARBA" id="ARBA00015850"/>
    </source>
</evidence>
<dbReference type="GO" id="GO:0005886">
    <property type="term" value="C:plasma membrane"/>
    <property type="evidence" value="ECO:0007669"/>
    <property type="project" value="UniProtKB-SubCell"/>
</dbReference>
<comment type="catalytic activity">
    <reaction evidence="17 19">
        <text>alpha-ribazole + adenosylcob(III)inamide-GDP = adenosylcob(III)alamin + GMP + H(+)</text>
        <dbReference type="Rhea" id="RHEA:16049"/>
        <dbReference type="ChEBI" id="CHEBI:10329"/>
        <dbReference type="ChEBI" id="CHEBI:15378"/>
        <dbReference type="ChEBI" id="CHEBI:18408"/>
        <dbReference type="ChEBI" id="CHEBI:58115"/>
        <dbReference type="ChEBI" id="CHEBI:60487"/>
        <dbReference type="EC" id="2.7.8.26"/>
    </reaction>
</comment>
<evidence type="ECO:0000256" key="19">
    <source>
        <dbReference type="HAMAP-Rule" id="MF_00719"/>
    </source>
</evidence>
<evidence type="ECO:0000256" key="10">
    <source>
        <dbReference type="ARBA" id="ARBA00022692"/>
    </source>
</evidence>
<dbReference type="GO" id="GO:0009236">
    <property type="term" value="P:cobalamin biosynthetic process"/>
    <property type="evidence" value="ECO:0007669"/>
    <property type="project" value="UniProtKB-UniRule"/>
</dbReference>
<comment type="pathway">
    <text evidence="3 19">Cofactor biosynthesis; adenosylcobalamin biosynthesis; adenosylcobalamin from cob(II)yrinate a,c-diamide: step 7/7.</text>
</comment>
<proteinExistence type="inferred from homology"/>
<accession>A0A947DFK5</accession>
<keyword evidence="12 19" id="KW-1133">Transmembrane helix</keyword>
<dbReference type="EC" id="2.7.8.26" evidence="5 19"/>
<evidence type="ECO:0000256" key="16">
    <source>
        <dbReference type="ARBA" id="ARBA00032853"/>
    </source>
</evidence>
<keyword evidence="9 19" id="KW-0808">Transferase</keyword>
<evidence type="ECO:0000256" key="1">
    <source>
        <dbReference type="ARBA" id="ARBA00001946"/>
    </source>
</evidence>